<dbReference type="InterPro" id="IPR041492">
    <property type="entry name" value="HAD_2"/>
</dbReference>
<proteinExistence type="predicted"/>
<keyword evidence="2" id="KW-1185">Reference proteome</keyword>
<dbReference type="PANTHER" id="PTHR43434:SF25">
    <property type="entry name" value="PHOSPHOGLYCOLATE PHOSPHATASE"/>
    <property type="match status" value="1"/>
</dbReference>
<dbReference type="NCBIfam" id="TIGR01509">
    <property type="entry name" value="HAD-SF-IA-v3"/>
    <property type="match status" value="1"/>
</dbReference>
<sequence>MTKTFIWDLDGTLIDSYGAILNSLEVAYAAHDLAFDREQIKAYILETSVGRLFKELQQEKGLDLYPLYAASLETRNHEIEVLDGAREILAWAQKEGIEQFIYTHKGDNAFRLMKDLGLDTYFREIVTADRGFKRKPHPEALLYLLDKYQLAAENCYYIGDRPLDVDAALNSGLKSINFAPYKLEESQQISQLLDIKKLV</sequence>
<dbReference type="SFLD" id="SFLDG01129">
    <property type="entry name" value="C1.5:_HAD__Beta-PGM__Phosphata"/>
    <property type="match status" value="1"/>
</dbReference>
<dbReference type="InterPro" id="IPR036412">
    <property type="entry name" value="HAD-like_sf"/>
</dbReference>
<dbReference type="InterPro" id="IPR006439">
    <property type="entry name" value="HAD-SF_hydro_IA"/>
</dbReference>
<accession>A0ABS5B5V8</accession>
<comment type="caution">
    <text evidence="1">The sequence shown here is derived from an EMBL/GenBank/DDBJ whole genome shotgun (WGS) entry which is preliminary data.</text>
</comment>
<evidence type="ECO:0000313" key="2">
    <source>
        <dbReference type="Proteomes" id="UP001519296"/>
    </source>
</evidence>
<dbReference type="SFLD" id="SFLDS00003">
    <property type="entry name" value="Haloacid_Dehalogenase"/>
    <property type="match status" value="1"/>
</dbReference>
<dbReference type="Gene3D" id="1.10.150.240">
    <property type="entry name" value="Putative phosphatase, domain 2"/>
    <property type="match status" value="1"/>
</dbReference>
<dbReference type="InterPro" id="IPR023214">
    <property type="entry name" value="HAD_sf"/>
</dbReference>
<name>A0ABS5B5V8_9STRE</name>
<dbReference type="Pfam" id="PF13419">
    <property type="entry name" value="HAD_2"/>
    <property type="match status" value="1"/>
</dbReference>
<dbReference type="InterPro" id="IPR023198">
    <property type="entry name" value="PGP-like_dom2"/>
</dbReference>
<dbReference type="RefSeq" id="WP_209629089.1">
    <property type="nucleotide sequence ID" value="NZ_PRDG01000006.1"/>
</dbReference>
<gene>
    <name evidence="1" type="ORF">C4K46_09790</name>
</gene>
<protein>
    <submittedName>
        <fullName evidence="1">HAD family hydrolase</fullName>
    </submittedName>
</protein>
<dbReference type="Proteomes" id="UP001519296">
    <property type="component" value="Unassembled WGS sequence"/>
</dbReference>
<reference evidence="1 2" key="1">
    <citation type="submission" date="2018-02" db="EMBL/GenBank/DDBJ databases">
        <title>Draft genome sequence of Streptococcus oricebi CCUG 70868T type strain.</title>
        <authorList>
            <person name="Mendez V."/>
            <person name="Salva-Serra F."/>
            <person name="Jaen-Luchoro D."/>
            <person name="Gonzales-Siles L."/>
            <person name="Karlsson R."/>
            <person name="Engstrom-Jakobsson H."/>
            <person name="Busquets A."/>
            <person name="Gomila M."/>
            <person name="Pineiro-Iglesias B."/>
            <person name="Bennasar-Figueras A."/>
            <person name="Seeger M."/>
            <person name="Moore E."/>
        </authorList>
    </citation>
    <scope>NUCLEOTIDE SEQUENCE [LARGE SCALE GENOMIC DNA]</scope>
    <source>
        <strain evidence="1 2">CCUG 70868</strain>
    </source>
</reference>
<dbReference type="PANTHER" id="PTHR43434">
    <property type="entry name" value="PHOSPHOGLYCOLATE PHOSPHATASE"/>
    <property type="match status" value="1"/>
</dbReference>
<dbReference type="Gene3D" id="3.40.50.1000">
    <property type="entry name" value="HAD superfamily/HAD-like"/>
    <property type="match status" value="1"/>
</dbReference>
<keyword evidence="1" id="KW-0378">Hydrolase</keyword>
<evidence type="ECO:0000313" key="1">
    <source>
        <dbReference type="EMBL" id="MBP2624227.1"/>
    </source>
</evidence>
<dbReference type="NCBIfam" id="TIGR01549">
    <property type="entry name" value="HAD-SF-IA-v1"/>
    <property type="match status" value="1"/>
</dbReference>
<dbReference type="SUPFAM" id="SSF56784">
    <property type="entry name" value="HAD-like"/>
    <property type="match status" value="1"/>
</dbReference>
<dbReference type="EMBL" id="PRDG01000006">
    <property type="protein sequence ID" value="MBP2624227.1"/>
    <property type="molecule type" value="Genomic_DNA"/>
</dbReference>
<organism evidence="1 2">
    <name type="scientific">Streptococcus oricebi</name>
    <dbReference type="NCBI Taxonomy" id="1547447"/>
    <lineage>
        <taxon>Bacteria</taxon>
        <taxon>Bacillati</taxon>
        <taxon>Bacillota</taxon>
        <taxon>Bacilli</taxon>
        <taxon>Lactobacillales</taxon>
        <taxon>Streptococcaceae</taxon>
        <taxon>Streptococcus</taxon>
    </lineage>
</organism>
<dbReference type="InterPro" id="IPR050155">
    <property type="entry name" value="HAD-like_hydrolase_sf"/>
</dbReference>
<dbReference type="GO" id="GO:0016787">
    <property type="term" value="F:hydrolase activity"/>
    <property type="evidence" value="ECO:0007669"/>
    <property type="project" value="UniProtKB-KW"/>
</dbReference>
<dbReference type="SFLD" id="SFLDG01135">
    <property type="entry name" value="C1.5.6:_HAD__Beta-PGM__Phospha"/>
    <property type="match status" value="1"/>
</dbReference>